<accession>A0A5N6ZBX4</accession>
<dbReference type="OrthoDB" id="1716816at2759"/>
<organism evidence="1 2">
    <name type="scientific">Aspergillus coremiiformis</name>
    <dbReference type="NCBI Taxonomy" id="138285"/>
    <lineage>
        <taxon>Eukaryota</taxon>
        <taxon>Fungi</taxon>
        <taxon>Dikarya</taxon>
        <taxon>Ascomycota</taxon>
        <taxon>Pezizomycotina</taxon>
        <taxon>Eurotiomycetes</taxon>
        <taxon>Eurotiomycetidae</taxon>
        <taxon>Eurotiales</taxon>
        <taxon>Aspergillaceae</taxon>
        <taxon>Aspergillus</taxon>
        <taxon>Aspergillus subgen. Circumdati</taxon>
    </lineage>
</organism>
<protein>
    <submittedName>
        <fullName evidence="1">Uncharacterized protein</fullName>
    </submittedName>
</protein>
<keyword evidence="2" id="KW-1185">Reference proteome</keyword>
<evidence type="ECO:0000313" key="1">
    <source>
        <dbReference type="EMBL" id="KAE8354928.1"/>
    </source>
</evidence>
<dbReference type="AlphaFoldDB" id="A0A5N6ZBX4"/>
<dbReference type="Gene3D" id="3.30.9.10">
    <property type="entry name" value="D-Amino Acid Oxidase, subunit A, domain 2"/>
    <property type="match status" value="1"/>
</dbReference>
<evidence type="ECO:0000313" key="2">
    <source>
        <dbReference type="Proteomes" id="UP000327118"/>
    </source>
</evidence>
<dbReference type="EMBL" id="ML739062">
    <property type="protein sequence ID" value="KAE8354928.1"/>
    <property type="molecule type" value="Genomic_DNA"/>
</dbReference>
<name>A0A5N6ZBX4_9EURO</name>
<proteinExistence type="predicted"/>
<gene>
    <name evidence="1" type="ORF">BDV28DRAFT_146633</name>
</gene>
<dbReference type="Proteomes" id="UP000327118">
    <property type="component" value="Unassembled WGS sequence"/>
</dbReference>
<reference evidence="2" key="1">
    <citation type="submission" date="2019-04" db="EMBL/GenBank/DDBJ databases">
        <title>Friends and foes A comparative genomics studyof 23 Aspergillus species from section Flavi.</title>
        <authorList>
            <consortium name="DOE Joint Genome Institute"/>
            <person name="Kjaerbolling I."/>
            <person name="Vesth T."/>
            <person name="Frisvad J.C."/>
            <person name="Nybo J.L."/>
            <person name="Theobald S."/>
            <person name="Kildgaard S."/>
            <person name="Isbrandt T."/>
            <person name="Kuo A."/>
            <person name="Sato A."/>
            <person name="Lyhne E.K."/>
            <person name="Kogle M.E."/>
            <person name="Wiebenga A."/>
            <person name="Kun R.S."/>
            <person name="Lubbers R.J."/>
            <person name="Makela M.R."/>
            <person name="Barry K."/>
            <person name="Chovatia M."/>
            <person name="Clum A."/>
            <person name="Daum C."/>
            <person name="Haridas S."/>
            <person name="He G."/>
            <person name="LaButti K."/>
            <person name="Lipzen A."/>
            <person name="Mondo S."/>
            <person name="Riley R."/>
            <person name="Salamov A."/>
            <person name="Simmons B.A."/>
            <person name="Magnuson J.K."/>
            <person name="Henrissat B."/>
            <person name="Mortensen U.H."/>
            <person name="Larsen T.O."/>
            <person name="Devries R.P."/>
            <person name="Grigoriev I.V."/>
            <person name="Machida M."/>
            <person name="Baker S.E."/>
            <person name="Andersen M.R."/>
        </authorList>
    </citation>
    <scope>NUCLEOTIDE SEQUENCE [LARGE SCALE GENOMIC DNA]</scope>
    <source>
        <strain evidence="2">CBS 553.77</strain>
    </source>
</reference>
<sequence>MTSTMEMRHSYMDLLTIGAGPAGLTATSWASHDDDFPVHVRVSVNGIDDNDPGPISDIRYTCSIRSSDGGSMLVVPRENGSVVGFCLYMKGGEGLHRNVPKKSEESLNAVIQSAQKTLRQYPTCAK</sequence>